<dbReference type="AlphaFoldDB" id="A0A504YPB6"/>
<dbReference type="EC" id="3.5.1.1" evidence="1"/>
<dbReference type="STRING" id="46835.A0A504YPB6"/>
<dbReference type="InterPro" id="IPR040919">
    <property type="entry name" value="Asparaginase_C"/>
</dbReference>
<dbReference type="InterPro" id="IPR037152">
    <property type="entry name" value="L-asparaginase_N_sf"/>
</dbReference>
<dbReference type="GO" id="GO:0004067">
    <property type="term" value="F:asparaginase activity"/>
    <property type="evidence" value="ECO:0007669"/>
    <property type="project" value="UniProtKB-UniRule"/>
</dbReference>
<keyword evidence="7" id="KW-1185">Reference proteome</keyword>
<gene>
    <name evidence="6" type="ORF">FGIG_01323</name>
</gene>
<dbReference type="Gene3D" id="3.40.50.40">
    <property type="match status" value="1"/>
</dbReference>
<dbReference type="SUPFAM" id="SSF48403">
    <property type="entry name" value="Ankyrin repeat"/>
    <property type="match status" value="1"/>
</dbReference>
<dbReference type="PROSITE" id="PS51732">
    <property type="entry name" value="ASN_GLN_ASE_3"/>
    <property type="match status" value="1"/>
</dbReference>
<sequence>MLENLGKPVVLTGSQVPIFEVRSDGWNNFLGALIIAGGGYPLFEVTVFFHDQLFRGSRVVKCSSSEFHAFASPNYPVLAKFGTDVTFYSDLIFRPVGSQRTFTIHTELCRDVAVLNMFPSIAAEHVATYLAPPTKGVVIRTYGAGNIPATRKDLLAAFKAASDRGVLMINVTQCYQGGVKAIYSTGMILNTYGVIPGYDMTTEAALSKLAYVLGKRELSDPAAKRAWLLRSLRGEVTIEGEDAQSARLLDLKHLCHVGSEKSLMTYLAELFTRAKSEDQDGRASMWVRRLAPALACTAAATNNVACLEELYHMIGHLQLSDSEGSTALHKAALHGHYDATKFLLEHSVAVHTKDLWGWTPLECAIRSQRSSPELIQLLLDAGARLCTADLKISRCISLAAAAGDIKQLRLYRLAGCALDEVDYEGRNALHVAVANRQLETIKYLISPSAEKSPSTVTFSTSTESDCSDVQFMSGAGVDPRVTTTWGATAFDEARVRKFDDVLRLLEQSHLTTRRNSVSE</sequence>
<protein>
    <recommendedName>
        <fullName evidence="1">asparaginase</fullName>
        <ecNumber evidence="1">3.5.1.1</ecNumber>
    </recommendedName>
</protein>
<reference evidence="6 7" key="1">
    <citation type="submission" date="2019-04" db="EMBL/GenBank/DDBJ databases">
        <title>Annotation for the trematode Fasciola gigantica.</title>
        <authorList>
            <person name="Choi Y.-J."/>
        </authorList>
    </citation>
    <scope>NUCLEOTIDE SEQUENCE [LARGE SCALE GENOMIC DNA]</scope>
    <source>
        <strain evidence="6">Uganda_cow_1</strain>
    </source>
</reference>
<dbReference type="InterPro" id="IPR027474">
    <property type="entry name" value="L-asparaginase_N"/>
</dbReference>
<dbReference type="PIRSF" id="PIRSF001220">
    <property type="entry name" value="L-ASNase_gatD"/>
    <property type="match status" value="1"/>
</dbReference>
<name>A0A504YPB6_FASGI</name>
<dbReference type="Proteomes" id="UP000316759">
    <property type="component" value="Unassembled WGS sequence"/>
</dbReference>
<proteinExistence type="predicted"/>
<feature type="repeat" description="ANK" evidence="3">
    <location>
        <begin position="424"/>
        <end position="450"/>
    </location>
</feature>
<dbReference type="OrthoDB" id="542841at2759"/>
<feature type="domain" description="L-asparaginase N-terminal" evidence="4">
    <location>
        <begin position="1"/>
        <end position="90"/>
    </location>
</feature>
<dbReference type="Pfam" id="PF12796">
    <property type="entry name" value="Ank_2"/>
    <property type="match status" value="1"/>
</dbReference>
<dbReference type="Gene3D" id="3.40.50.1170">
    <property type="entry name" value="L-asparaginase, N-terminal domain"/>
    <property type="match status" value="1"/>
</dbReference>
<accession>A0A504YPB6</accession>
<dbReference type="Pfam" id="PF17763">
    <property type="entry name" value="Asparaginase_C"/>
    <property type="match status" value="1"/>
</dbReference>
<feature type="repeat" description="ANK" evidence="3">
    <location>
        <begin position="356"/>
        <end position="390"/>
    </location>
</feature>
<evidence type="ECO:0000256" key="1">
    <source>
        <dbReference type="ARBA" id="ARBA00012920"/>
    </source>
</evidence>
<dbReference type="SMART" id="SM00870">
    <property type="entry name" value="Asparaginase"/>
    <property type="match status" value="1"/>
</dbReference>
<evidence type="ECO:0000256" key="3">
    <source>
        <dbReference type="PROSITE-ProRule" id="PRU00023"/>
    </source>
</evidence>
<dbReference type="PROSITE" id="PS50297">
    <property type="entry name" value="ANK_REP_REGION"/>
    <property type="match status" value="2"/>
</dbReference>
<evidence type="ECO:0000259" key="4">
    <source>
        <dbReference type="Pfam" id="PF00710"/>
    </source>
</evidence>
<dbReference type="GO" id="GO:0009066">
    <property type="term" value="P:aspartate family amino acid metabolic process"/>
    <property type="evidence" value="ECO:0007669"/>
    <property type="project" value="UniProtKB-ARBA"/>
</dbReference>
<keyword evidence="2" id="KW-0378">Hydrolase</keyword>
<dbReference type="PROSITE" id="PS50088">
    <property type="entry name" value="ANK_REPEAT"/>
    <property type="match status" value="3"/>
</dbReference>
<dbReference type="Gene3D" id="1.25.40.20">
    <property type="entry name" value="Ankyrin repeat-containing domain"/>
    <property type="match status" value="2"/>
</dbReference>
<comment type="caution">
    <text evidence="6">The sequence shown here is derived from an EMBL/GenBank/DDBJ whole genome shotgun (WGS) entry which is preliminary data.</text>
</comment>
<keyword evidence="3" id="KW-0040">ANK repeat</keyword>
<dbReference type="PIRSF" id="PIRSF500176">
    <property type="entry name" value="L_ASNase"/>
    <property type="match status" value="1"/>
</dbReference>
<feature type="repeat" description="ANK" evidence="3">
    <location>
        <begin position="323"/>
        <end position="355"/>
    </location>
</feature>
<dbReference type="InterPro" id="IPR036770">
    <property type="entry name" value="Ankyrin_rpt-contain_sf"/>
</dbReference>
<evidence type="ECO:0000313" key="6">
    <source>
        <dbReference type="EMBL" id="TPP63043.1"/>
    </source>
</evidence>
<dbReference type="EMBL" id="SUNJ01006151">
    <property type="protein sequence ID" value="TPP63043.1"/>
    <property type="molecule type" value="Genomic_DNA"/>
</dbReference>
<feature type="domain" description="Asparaginase/glutaminase C-terminal" evidence="5">
    <location>
        <begin position="111"/>
        <end position="224"/>
    </location>
</feature>
<evidence type="ECO:0000259" key="5">
    <source>
        <dbReference type="Pfam" id="PF17763"/>
    </source>
</evidence>
<dbReference type="PANTHER" id="PTHR11707:SF28">
    <property type="entry name" value="60 KDA LYSOPHOSPHOLIPASE"/>
    <property type="match status" value="1"/>
</dbReference>
<dbReference type="SUPFAM" id="SSF53774">
    <property type="entry name" value="Glutaminase/Asparaginase"/>
    <property type="match status" value="1"/>
</dbReference>
<evidence type="ECO:0000313" key="7">
    <source>
        <dbReference type="Proteomes" id="UP000316759"/>
    </source>
</evidence>
<dbReference type="Pfam" id="PF00710">
    <property type="entry name" value="Asparaginase"/>
    <property type="match status" value="1"/>
</dbReference>
<dbReference type="InterPro" id="IPR036152">
    <property type="entry name" value="Asp/glu_Ase-like_sf"/>
</dbReference>
<dbReference type="PANTHER" id="PTHR11707">
    <property type="entry name" value="L-ASPARAGINASE"/>
    <property type="match status" value="1"/>
</dbReference>
<dbReference type="InterPro" id="IPR027473">
    <property type="entry name" value="L-asparaginase_C"/>
</dbReference>
<evidence type="ECO:0000256" key="2">
    <source>
        <dbReference type="ARBA" id="ARBA00022801"/>
    </source>
</evidence>
<dbReference type="InterPro" id="IPR006034">
    <property type="entry name" value="Asparaginase/glutaminase-like"/>
</dbReference>
<dbReference type="InterPro" id="IPR002110">
    <property type="entry name" value="Ankyrin_rpt"/>
</dbReference>
<dbReference type="SMART" id="SM00248">
    <property type="entry name" value="ANK"/>
    <property type="match status" value="3"/>
</dbReference>
<dbReference type="FunFam" id="3.40.50.40:FF:000001">
    <property type="entry name" value="L-asparaginase 1"/>
    <property type="match status" value="1"/>
</dbReference>
<dbReference type="Pfam" id="PF13637">
    <property type="entry name" value="Ank_4"/>
    <property type="match status" value="1"/>
</dbReference>
<organism evidence="6 7">
    <name type="scientific">Fasciola gigantica</name>
    <name type="common">Giant liver fluke</name>
    <dbReference type="NCBI Taxonomy" id="46835"/>
    <lineage>
        <taxon>Eukaryota</taxon>
        <taxon>Metazoa</taxon>
        <taxon>Spiralia</taxon>
        <taxon>Lophotrochozoa</taxon>
        <taxon>Platyhelminthes</taxon>
        <taxon>Trematoda</taxon>
        <taxon>Digenea</taxon>
        <taxon>Plagiorchiida</taxon>
        <taxon>Echinostomata</taxon>
        <taxon>Echinostomatoidea</taxon>
        <taxon>Fasciolidae</taxon>
        <taxon>Fasciola</taxon>
    </lineage>
</organism>